<sequence>MIGRYRQSPCCMNLQQTTKALAMIDGGFSMLNLELFVTGLVRLTTRDEYADGVKKNLTIVFLAVGICVAIIQGICAINLYNGAQTENSQKCRKWLMATVVTAIVYVICVVTRMALDTFSVTDTTIVAVFTVYKVFEIAVVHRFVVTTTTTQSEYVSPYIIANDLPPSYGELQNQPGGVEEAPPFYEEAISPKENDNIV</sequence>
<keyword evidence="1" id="KW-1133">Transmembrane helix</keyword>
<evidence type="ECO:0000256" key="1">
    <source>
        <dbReference type="SAM" id="Phobius"/>
    </source>
</evidence>
<evidence type="ECO:0008006" key="4">
    <source>
        <dbReference type="Google" id="ProtNLM"/>
    </source>
</evidence>
<accession>A0ABP1Q1A7</accession>
<feature type="transmembrane region" description="Helical" evidence="1">
    <location>
        <begin position="59"/>
        <end position="82"/>
    </location>
</feature>
<reference evidence="2 3" key="1">
    <citation type="submission" date="2024-08" db="EMBL/GenBank/DDBJ databases">
        <authorList>
            <person name="Cucini C."/>
            <person name="Frati F."/>
        </authorList>
    </citation>
    <scope>NUCLEOTIDE SEQUENCE [LARGE SCALE GENOMIC DNA]</scope>
</reference>
<gene>
    <name evidence="2" type="ORF">ODALV1_LOCUS5614</name>
</gene>
<organism evidence="2 3">
    <name type="scientific">Orchesella dallaii</name>
    <dbReference type="NCBI Taxonomy" id="48710"/>
    <lineage>
        <taxon>Eukaryota</taxon>
        <taxon>Metazoa</taxon>
        <taxon>Ecdysozoa</taxon>
        <taxon>Arthropoda</taxon>
        <taxon>Hexapoda</taxon>
        <taxon>Collembola</taxon>
        <taxon>Entomobryomorpha</taxon>
        <taxon>Entomobryoidea</taxon>
        <taxon>Orchesellidae</taxon>
        <taxon>Orchesellinae</taxon>
        <taxon>Orchesella</taxon>
    </lineage>
</organism>
<dbReference type="Proteomes" id="UP001642540">
    <property type="component" value="Unassembled WGS sequence"/>
</dbReference>
<keyword evidence="1" id="KW-0812">Transmembrane</keyword>
<evidence type="ECO:0000313" key="3">
    <source>
        <dbReference type="Proteomes" id="UP001642540"/>
    </source>
</evidence>
<protein>
    <recommendedName>
        <fullName evidence="4">Transmembrane protein</fullName>
    </recommendedName>
</protein>
<keyword evidence="1" id="KW-0472">Membrane</keyword>
<feature type="transmembrane region" description="Helical" evidence="1">
    <location>
        <begin position="94"/>
        <end position="115"/>
    </location>
</feature>
<evidence type="ECO:0000313" key="2">
    <source>
        <dbReference type="EMBL" id="CAL8083846.1"/>
    </source>
</evidence>
<feature type="transmembrane region" description="Helical" evidence="1">
    <location>
        <begin position="20"/>
        <end position="39"/>
    </location>
</feature>
<proteinExistence type="predicted"/>
<comment type="caution">
    <text evidence="2">The sequence shown here is derived from an EMBL/GenBank/DDBJ whole genome shotgun (WGS) entry which is preliminary data.</text>
</comment>
<keyword evidence="3" id="KW-1185">Reference proteome</keyword>
<name>A0ABP1Q1A7_9HEXA</name>
<dbReference type="EMBL" id="CAXLJM020000017">
    <property type="protein sequence ID" value="CAL8083846.1"/>
    <property type="molecule type" value="Genomic_DNA"/>
</dbReference>